<feature type="domain" description="HNH nuclease" evidence="1">
    <location>
        <begin position="50"/>
        <end position="104"/>
    </location>
</feature>
<dbReference type="InterPro" id="IPR003615">
    <property type="entry name" value="HNH_nuc"/>
</dbReference>
<dbReference type="AlphaFoldDB" id="A0A5Q5BN66"/>
<gene>
    <name evidence="2" type="ordered locus">Mmcs_3802</name>
</gene>
<dbReference type="SMART" id="SM00507">
    <property type="entry name" value="HNHc"/>
    <property type="match status" value="1"/>
</dbReference>
<proteinExistence type="predicted"/>
<name>A0A5Q5BN66_MYCSS</name>
<dbReference type="KEGG" id="mmc:Mmcs_3802"/>
<dbReference type="GO" id="GO:0008270">
    <property type="term" value="F:zinc ion binding"/>
    <property type="evidence" value="ECO:0007669"/>
    <property type="project" value="InterPro"/>
</dbReference>
<dbReference type="CDD" id="cd00085">
    <property type="entry name" value="HNHc"/>
    <property type="match status" value="1"/>
</dbReference>
<dbReference type="GO" id="GO:0003676">
    <property type="term" value="F:nucleic acid binding"/>
    <property type="evidence" value="ECO:0007669"/>
    <property type="project" value="InterPro"/>
</dbReference>
<reference evidence="2" key="1">
    <citation type="submission" date="2006-06" db="EMBL/GenBank/DDBJ databases">
        <title>Complete sequence of chromosome of Mycobacterium sp. MCS.</title>
        <authorList>
            <consortium name="US DOE Joint Genome Institute"/>
            <person name="Copeland A."/>
            <person name="Lucas S."/>
            <person name="Lapidus A."/>
            <person name="Barry K."/>
            <person name="Detter J.C."/>
            <person name="Glavina del Rio T."/>
            <person name="Hammon N."/>
            <person name="Israni S."/>
            <person name="Dalin E."/>
            <person name="Tice H."/>
            <person name="Pitluck S."/>
            <person name="Martinez M."/>
            <person name="Schmutz J."/>
            <person name="Larimer F."/>
            <person name="Land M."/>
            <person name="Hauser L."/>
            <person name="Kyrpides N."/>
            <person name="Kim E."/>
            <person name="Miller C.D."/>
            <person name="Hughes J.E."/>
            <person name="Anderson A.J."/>
            <person name="Sims R.C."/>
            <person name="Richardson P."/>
        </authorList>
    </citation>
    <scope>NUCLEOTIDE SEQUENCE [LARGE SCALE GENOMIC DNA]</scope>
    <source>
        <strain evidence="2">MCS</strain>
    </source>
</reference>
<dbReference type="GO" id="GO:0004519">
    <property type="term" value="F:endonuclease activity"/>
    <property type="evidence" value="ECO:0007669"/>
    <property type="project" value="UniProtKB-KW"/>
</dbReference>
<sequence>MPRAPKMCGRNGCRTIVHPPRKHCPEHSGWNTSPRTASAAATERSYWRTVIRPQALARDNHQCQLRFPGICTGHATEVDHIVAVSDGGADELDNARSACRRCHARRTAQDAARASHRAR</sequence>
<dbReference type="Gene3D" id="1.10.30.50">
    <property type="match status" value="1"/>
</dbReference>
<dbReference type="InterPro" id="IPR002711">
    <property type="entry name" value="HNH"/>
</dbReference>
<evidence type="ECO:0000313" key="2">
    <source>
        <dbReference type="EMBL" id="ABG09908.1"/>
    </source>
</evidence>
<protein>
    <submittedName>
        <fullName evidence="2">HNH endonuclease</fullName>
    </submittedName>
</protein>
<dbReference type="EMBL" id="CP000384">
    <property type="protein sequence ID" value="ABG09908.1"/>
    <property type="molecule type" value="Genomic_DNA"/>
</dbReference>
<evidence type="ECO:0000259" key="1">
    <source>
        <dbReference type="SMART" id="SM00507"/>
    </source>
</evidence>
<keyword evidence="2" id="KW-0255">Endonuclease</keyword>
<organism evidence="2">
    <name type="scientific">Mycobacterium sp. (strain MCS)</name>
    <dbReference type="NCBI Taxonomy" id="164756"/>
    <lineage>
        <taxon>Bacteria</taxon>
        <taxon>Bacillati</taxon>
        <taxon>Actinomycetota</taxon>
        <taxon>Actinomycetes</taxon>
        <taxon>Mycobacteriales</taxon>
        <taxon>Mycobacteriaceae</taxon>
        <taxon>Mycobacterium</taxon>
    </lineage>
</organism>
<keyword evidence="2" id="KW-0378">Hydrolase</keyword>
<accession>A0A5Q5BN66</accession>
<keyword evidence="2" id="KW-0540">Nuclease</keyword>
<dbReference type="Pfam" id="PF01844">
    <property type="entry name" value="HNH"/>
    <property type="match status" value="1"/>
</dbReference>